<reference evidence="2 3" key="1">
    <citation type="submission" date="2023-11" db="EMBL/GenBank/DDBJ databases">
        <title>MicrobeMod: A computational toolkit for identifying prokaryotic methylation and restriction-modification with nanopore sequencing.</title>
        <authorList>
            <person name="Crits-Christoph A."/>
            <person name="Kang S.C."/>
            <person name="Lee H."/>
            <person name="Ostrov N."/>
        </authorList>
    </citation>
    <scope>NUCLEOTIDE SEQUENCE [LARGE SCALE GENOMIC DNA]</scope>
    <source>
        <strain evidence="2 3">ATCC 25935</strain>
    </source>
</reference>
<feature type="chain" id="PRO_5046881750" evidence="1">
    <location>
        <begin position="34"/>
        <end position="131"/>
    </location>
</feature>
<proteinExistence type="predicted"/>
<feature type="signal peptide" evidence="1">
    <location>
        <begin position="1"/>
        <end position="33"/>
    </location>
</feature>
<accession>A0ABZ0XTZ5</accession>
<evidence type="ECO:0000313" key="2">
    <source>
        <dbReference type="EMBL" id="WQH02711.1"/>
    </source>
</evidence>
<dbReference type="GeneID" id="43162036"/>
<dbReference type="Pfam" id="PF11162">
    <property type="entry name" value="DUF2946"/>
    <property type="match status" value="1"/>
</dbReference>
<dbReference type="InterPro" id="IPR021333">
    <property type="entry name" value="DUF2946"/>
</dbReference>
<evidence type="ECO:0000256" key="1">
    <source>
        <dbReference type="SAM" id="SignalP"/>
    </source>
</evidence>
<name>A0ABZ0XTZ5_9BURK</name>
<keyword evidence="1" id="KW-0732">Signal</keyword>
<evidence type="ECO:0000313" key="3">
    <source>
        <dbReference type="Proteomes" id="UP001326110"/>
    </source>
</evidence>
<sequence>MHTSRQRRSFLAWLLCAAMLMTALMPALSRAFAPERTASPAWLEICSAMGTRYIKAPGADSPDTQDGTGKRAGAMNDCPYCRVHADLPVLPPSPLAVPQFIVLPERPALFYRAPKPLYAWVVAHPRGPPAA</sequence>
<gene>
    <name evidence="2" type="ORF">SR858_16695</name>
</gene>
<protein>
    <submittedName>
        <fullName evidence="2">DUF2946 domain-containing protein</fullName>
    </submittedName>
</protein>
<dbReference type="RefSeq" id="WP_026636966.1">
    <property type="nucleotide sequence ID" value="NZ_CP140152.1"/>
</dbReference>
<keyword evidence="3" id="KW-1185">Reference proteome</keyword>
<dbReference type="PROSITE" id="PS51318">
    <property type="entry name" value="TAT"/>
    <property type="match status" value="1"/>
</dbReference>
<dbReference type="EMBL" id="CP140152">
    <property type="protein sequence ID" value="WQH02711.1"/>
    <property type="molecule type" value="Genomic_DNA"/>
</dbReference>
<organism evidence="2 3">
    <name type="scientific">Duganella zoogloeoides</name>
    <dbReference type="NCBI Taxonomy" id="75659"/>
    <lineage>
        <taxon>Bacteria</taxon>
        <taxon>Pseudomonadati</taxon>
        <taxon>Pseudomonadota</taxon>
        <taxon>Betaproteobacteria</taxon>
        <taxon>Burkholderiales</taxon>
        <taxon>Oxalobacteraceae</taxon>
        <taxon>Telluria group</taxon>
        <taxon>Duganella</taxon>
    </lineage>
</organism>
<dbReference type="Proteomes" id="UP001326110">
    <property type="component" value="Chromosome"/>
</dbReference>
<dbReference type="InterPro" id="IPR006311">
    <property type="entry name" value="TAT_signal"/>
</dbReference>